<dbReference type="Proteomes" id="UP000253606">
    <property type="component" value="Chromosome"/>
</dbReference>
<accession>A0A2Z5G2M5</accession>
<organism evidence="2 3">
    <name type="scientific">Acidisarcina polymorpha</name>
    <dbReference type="NCBI Taxonomy" id="2211140"/>
    <lineage>
        <taxon>Bacteria</taxon>
        <taxon>Pseudomonadati</taxon>
        <taxon>Acidobacteriota</taxon>
        <taxon>Terriglobia</taxon>
        <taxon>Terriglobales</taxon>
        <taxon>Acidobacteriaceae</taxon>
        <taxon>Acidisarcina</taxon>
    </lineage>
</organism>
<dbReference type="EMBL" id="CP030840">
    <property type="protein sequence ID" value="AXC12786.1"/>
    <property type="molecule type" value="Genomic_DNA"/>
</dbReference>
<dbReference type="InterPro" id="IPR029058">
    <property type="entry name" value="AB_hydrolase_fold"/>
</dbReference>
<evidence type="ECO:0000313" key="3">
    <source>
        <dbReference type="Proteomes" id="UP000253606"/>
    </source>
</evidence>
<dbReference type="GO" id="GO:0042952">
    <property type="term" value="P:beta-ketoadipate pathway"/>
    <property type="evidence" value="ECO:0007669"/>
    <property type="project" value="InterPro"/>
</dbReference>
<dbReference type="InterPro" id="IPR050471">
    <property type="entry name" value="AB_hydrolase"/>
</dbReference>
<dbReference type="PANTHER" id="PTHR43433:SF5">
    <property type="entry name" value="AB HYDROLASE-1 DOMAIN-CONTAINING PROTEIN"/>
    <property type="match status" value="1"/>
</dbReference>
<dbReference type="PANTHER" id="PTHR43433">
    <property type="entry name" value="HYDROLASE, ALPHA/BETA FOLD FAMILY PROTEIN"/>
    <property type="match status" value="1"/>
</dbReference>
<name>A0A2Z5G2M5_9BACT</name>
<dbReference type="RefSeq" id="WP_201758848.1">
    <property type="nucleotide sequence ID" value="NZ_CP030840.1"/>
</dbReference>
<dbReference type="GO" id="GO:0047570">
    <property type="term" value="F:3-oxoadipate enol-lactonase activity"/>
    <property type="evidence" value="ECO:0007669"/>
    <property type="project" value="InterPro"/>
</dbReference>
<gene>
    <name evidence="2" type="ORF">ACPOL_3501</name>
</gene>
<evidence type="ECO:0000259" key="1">
    <source>
        <dbReference type="Pfam" id="PF00561"/>
    </source>
</evidence>
<protein>
    <submittedName>
        <fullName evidence="2">Beta-ketoadipate enol-lactone hydrolase</fullName>
    </submittedName>
</protein>
<sequence>MSATEAFLDLPDVRILFRWDGEEGLPVLLLSNGLGTNLTMWDEQVSGLANHLRLLRYDQRGHGQSSVPPGPYSIEQTGRDVLGLLDALEVQSCSFCGLSMGGTVGQWLGINAPRRIQKLVLSNTAAKIGTEQSWNARINLVRQSGVAAAIPLVLDRWFTADFQKRAPETVARIRTMFLATDPEGYVAGCAAIRDMDLREDVRNIQGPTLIISGADDAVTPPAEGKYLAENIPGASYVELAAAHLSNVEAAPAFNSALLQFLLPDQTA</sequence>
<dbReference type="NCBIfam" id="TIGR02427">
    <property type="entry name" value="protocat_pcaD"/>
    <property type="match status" value="1"/>
</dbReference>
<keyword evidence="2" id="KW-0378">Hydrolase</keyword>
<dbReference type="Gene3D" id="3.40.50.1820">
    <property type="entry name" value="alpha/beta hydrolase"/>
    <property type="match status" value="1"/>
</dbReference>
<dbReference type="KEGG" id="abas:ACPOL_3501"/>
<dbReference type="SUPFAM" id="SSF53474">
    <property type="entry name" value="alpha/beta-Hydrolases"/>
    <property type="match status" value="1"/>
</dbReference>
<dbReference type="InterPro" id="IPR026968">
    <property type="entry name" value="PcaD/CatD"/>
</dbReference>
<evidence type="ECO:0000313" key="2">
    <source>
        <dbReference type="EMBL" id="AXC12786.1"/>
    </source>
</evidence>
<dbReference type="InterPro" id="IPR000073">
    <property type="entry name" value="AB_hydrolase_1"/>
</dbReference>
<feature type="domain" description="AB hydrolase-1" evidence="1">
    <location>
        <begin position="26"/>
        <end position="249"/>
    </location>
</feature>
<keyword evidence="3" id="KW-1185">Reference proteome</keyword>
<dbReference type="Pfam" id="PF00561">
    <property type="entry name" value="Abhydrolase_1"/>
    <property type="match status" value="1"/>
</dbReference>
<dbReference type="AlphaFoldDB" id="A0A2Z5G2M5"/>
<reference evidence="2 3" key="1">
    <citation type="journal article" date="2018" name="Front. Microbiol.">
        <title>Hydrolytic Capabilities as a Key to Environmental Success: Chitinolytic and Cellulolytic Acidobacteria From Acidic Sub-arctic Soils and Boreal Peatlands.</title>
        <authorList>
            <person name="Belova S.E."/>
            <person name="Ravin N.V."/>
            <person name="Pankratov T.A."/>
            <person name="Rakitin A.L."/>
            <person name="Ivanova A.A."/>
            <person name="Beletsky A.V."/>
            <person name="Mardanov A.V."/>
            <person name="Sinninghe Damste J.S."/>
            <person name="Dedysh S.N."/>
        </authorList>
    </citation>
    <scope>NUCLEOTIDE SEQUENCE [LARGE SCALE GENOMIC DNA]</scope>
    <source>
        <strain evidence="2 3">SBC82</strain>
    </source>
</reference>
<dbReference type="PRINTS" id="PR00111">
    <property type="entry name" value="ABHYDROLASE"/>
</dbReference>
<proteinExistence type="predicted"/>